<dbReference type="EMBL" id="FMCU01000003">
    <property type="protein sequence ID" value="SCE91731.1"/>
    <property type="molecule type" value="Genomic_DNA"/>
</dbReference>
<evidence type="ECO:0000313" key="1">
    <source>
        <dbReference type="EMBL" id="SCE91731.1"/>
    </source>
</evidence>
<dbReference type="RefSeq" id="WP_245722365.1">
    <property type="nucleotide sequence ID" value="NZ_FMCU01000003.1"/>
</dbReference>
<reference evidence="2" key="1">
    <citation type="submission" date="2016-06" db="EMBL/GenBank/DDBJ databases">
        <authorList>
            <person name="Varghese N."/>
            <person name="Submissions Spin"/>
        </authorList>
    </citation>
    <scope>NUCLEOTIDE SEQUENCE [LARGE SCALE GENOMIC DNA]</scope>
    <source>
        <strain evidence="2">DSM 44100</strain>
    </source>
</reference>
<evidence type="ECO:0000313" key="2">
    <source>
        <dbReference type="Proteomes" id="UP000198797"/>
    </source>
</evidence>
<protein>
    <submittedName>
        <fullName evidence="1">Uncharacterized protein</fullName>
    </submittedName>
</protein>
<accession>A0A1C4W6T6</accession>
<organism evidence="1 2">
    <name type="scientific">Micromonospora matsumotoense</name>
    <dbReference type="NCBI Taxonomy" id="121616"/>
    <lineage>
        <taxon>Bacteria</taxon>
        <taxon>Bacillati</taxon>
        <taxon>Actinomycetota</taxon>
        <taxon>Actinomycetes</taxon>
        <taxon>Micromonosporales</taxon>
        <taxon>Micromonosporaceae</taxon>
        <taxon>Micromonospora</taxon>
    </lineage>
</organism>
<dbReference type="AlphaFoldDB" id="A0A1C4W6T6"/>
<proteinExistence type="predicted"/>
<sequence>MTPLVARSAHEAHLYMDLQPCGCGQGRFPRGATVLTLPDGELARRYAGPCEGCGTTREFLFRLPAGPVEVEQGFRYGGTEPSRLIDAGEWLWVAENHARGVPAGVAGLPEVDRRRCRLRLTAAVAALDEVVKFVPAGGARVPFTAVWTALGRAVYQREPGRFRAGRLAAVRSAYAGVLRRLD</sequence>
<gene>
    <name evidence="1" type="ORF">GA0070216_103118</name>
</gene>
<keyword evidence="2" id="KW-1185">Reference proteome</keyword>
<name>A0A1C4W6T6_9ACTN</name>
<dbReference type="STRING" id="121616.GA0070216_103118"/>
<dbReference type="Proteomes" id="UP000198797">
    <property type="component" value="Unassembled WGS sequence"/>
</dbReference>